<accession>A0A2Y9TVM0</accession>
<dbReference type="Gene3D" id="1.20.1270.180">
    <property type="match status" value="1"/>
</dbReference>
<evidence type="ECO:0000313" key="2">
    <source>
        <dbReference type="EMBL" id="AWH87757.1"/>
    </source>
</evidence>
<dbReference type="PANTHER" id="PTHR39176">
    <property type="entry name" value="PERIPLASMIC PROTEIN-RELATED"/>
    <property type="match status" value="1"/>
</dbReference>
<reference evidence="2 3" key="1">
    <citation type="journal article" date="2019" name="Int. J. Syst. Evol. Microbiol.">
        <title>Limnobaculum parvum gen. nov., sp. nov., isolated from a freshwater lake.</title>
        <authorList>
            <person name="Baek C."/>
            <person name="Shin S.K."/>
            <person name="Yi H."/>
        </authorList>
    </citation>
    <scope>NUCLEOTIDE SEQUENCE [LARGE SCALE GENOMIC DNA]</scope>
    <source>
        <strain evidence="2 3">HYN0051</strain>
    </source>
</reference>
<gene>
    <name evidence="2" type="ORF">HYN51_03785</name>
</gene>
<dbReference type="AlphaFoldDB" id="A0A2Y9TVM0"/>
<dbReference type="KEGG" id="lpv:HYN51_03785"/>
<dbReference type="Pfam" id="PF07007">
    <property type="entry name" value="LprI"/>
    <property type="match status" value="1"/>
</dbReference>
<evidence type="ECO:0000259" key="1">
    <source>
        <dbReference type="Pfam" id="PF07007"/>
    </source>
</evidence>
<sequence length="141" mass="16344">MTNKGELMKSKQWLYGIVFSVFSLNVYAELDCNNAMNTLEINACAEQEQQKVEQKLNQTYKAVMQMMSQPDLPGMSFAAVKKDLLESQRAWITFRKKDCDALYDFYIDGSIRNVVYISCMKKHAERRIDDLDRYLSGSTLK</sequence>
<name>A0A2Y9TVM0_9GAMM</name>
<dbReference type="EMBL" id="CP029185">
    <property type="protein sequence ID" value="AWH87757.1"/>
    <property type="molecule type" value="Genomic_DNA"/>
</dbReference>
<feature type="domain" description="Lysozyme inhibitor LprI-like N-terminal" evidence="1">
    <location>
        <begin position="32"/>
        <end position="131"/>
    </location>
</feature>
<organism evidence="2 3">
    <name type="scientific">Limnobaculum parvum</name>
    <dbReference type="NCBI Taxonomy" id="2172103"/>
    <lineage>
        <taxon>Bacteria</taxon>
        <taxon>Pseudomonadati</taxon>
        <taxon>Pseudomonadota</taxon>
        <taxon>Gammaproteobacteria</taxon>
        <taxon>Enterobacterales</taxon>
        <taxon>Budviciaceae</taxon>
        <taxon>Limnobaculum</taxon>
    </lineage>
</organism>
<protein>
    <submittedName>
        <fullName evidence="2">DUF1311 domain-containing protein</fullName>
    </submittedName>
</protein>
<evidence type="ECO:0000313" key="3">
    <source>
        <dbReference type="Proteomes" id="UP000244908"/>
    </source>
</evidence>
<keyword evidence="3" id="KW-1185">Reference proteome</keyword>
<proteinExistence type="predicted"/>
<dbReference type="Proteomes" id="UP000244908">
    <property type="component" value="Chromosome"/>
</dbReference>
<dbReference type="PANTHER" id="PTHR39176:SF1">
    <property type="entry name" value="PERIPLASMIC PROTEIN"/>
    <property type="match status" value="1"/>
</dbReference>
<dbReference type="InterPro" id="IPR009739">
    <property type="entry name" value="LprI-like_N"/>
</dbReference>